<dbReference type="InterPro" id="IPR046871">
    <property type="entry name" value="Pro_CA_2"/>
</dbReference>
<reference evidence="1 2" key="1">
    <citation type="submission" date="2009-10" db="EMBL/GenBank/DDBJ databases">
        <title>Complete sequence of chromosome of Ammonifex degensii KC4.</title>
        <authorList>
            <consortium name="US DOE Joint Genome Institute"/>
            <person name="Kerfeld C."/>
            <person name="Goodner B."/>
            <person name="Huber H."/>
            <person name="Stetter K."/>
            <person name="Lucas S."/>
            <person name="Copeland A."/>
            <person name="Lapidus A."/>
            <person name="Glavina del Rio T."/>
            <person name="Dalin E."/>
            <person name="Tice H."/>
            <person name="Bruce D."/>
            <person name="Goodwin L."/>
            <person name="Pitluck S."/>
            <person name="Saunders E."/>
            <person name="Brettin T."/>
            <person name="Detter J.C."/>
            <person name="Han C."/>
            <person name="Larimer F."/>
            <person name="Land M."/>
            <person name="Hauser L."/>
            <person name="Kyrpides N."/>
            <person name="Ovchinnikova G."/>
            <person name="Richardson P."/>
        </authorList>
    </citation>
    <scope>NUCLEOTIDE SEQUENCE [LARGE SCALE GENOMIC DNA]</scope>
    <source>
        <strain evidence="2">DSM 10501 / KC4</strain>
    </source>
</reference>
<evidence type="ECO:0000313" key="2">
    <source>
        <dbReference type="Proteomes" id="UP000002620"/>
    </source>
</evidence>
<accession>C9RAQ0</accession>
<dbReference type="Pfam" id="PF20393">
    <property type="entry name" value="Pro_CA_2"/>
    <property type="match status" value="1"/>
</dbReference>
<name>C9RAQ0_AMMDK</name>
<proteinExistence type="predicted"/>
<keyword evidence="2" id="KW-1185">Reference proteome</keyword>
<evidence type="ECO:0000313" key="1">
    <source>
        <dbReference type="EMBL" id="ACX51327.1"/>
    </source>
</evidence>
<sequence>MQPERFRSWTLWQDEFSGNLAIFCSDERFVAATLEFLRRGVDMDRCDLVAVAGGPAFVAQEEVALTERLNLLLRAHRIHRIAIIAHDDCGYYKHRYPDASPDELRKRQREDLQAAANRLRQRGIQVRAFFAFVENGEVVFEEVPIEERR</sequence>
<evidence type="ECO:0008006" key="3">
    <source>
        <dbReference type="Google" id="ProtNLM"/>
    </source>
</evidence>
<protein>
    <recommendedName>
        <fullName evidence="3">Carbonic anhydrase</fullName>
    </recommendedName>
</protein>
<dbReference type="STRING" id="429009.Adeg_0155"/>
<organism evidence="1 2">
    <name type="scientific">Ammonifex degensii (strain DSM 10501 / KC4)</name>
    <dbReference type="NCBI Taxonomy" id="429009"/>
    <lineage>
        <taxon>Bacteria</taxon>
        <taxon>Bacillati</taxon>
        <taxon>Bacillota</taxon>
        <taxon>Clostridia</taxon>
        <taxon>Thermoanaerobacterales</taxon>
        <taxon>Thermoanaerobacteraceae</taxon>
        <taxon>Ammonifex</taxon>
    </lineage>
</organism>
<dbReference type="EMBL" id="CP001785">
    <property type="protein sequence ID" value="ACX51327.1"/>
    <property type="molecule type" value="Genomic_DNA"/>
</dbReference>
<dbReference type="eggNOG" id="ENOG502ZD5J">
    <property type="taxonomic scope" value="Bacteria"/>
</dbReference>
<dbReference type="HOGENOM" id="CLU_1745834_0_0_9"/>
<dbReference type="KEGG" id="adg:Adeg_0155"/>
<gene>
    <name evidence="1" type="ordered locus">Adeg_0155</name>
</gene>
<dbReference type="Proteomes" id="UP000002620">
    <property type="component" value="Chromosome"/>
</dbReference>
<dbReference type="AlphaFoldDB" id="C9RAQ0"/>
<dbReference type="RefSeq" id="WP_015738205.1">
    <property type="nucleotide sequence ID" value="NC_013385.1"/>
</dbReference>